<evidence type="ECO:0000313" key="2">
    <source>
        <dbReference type="Proteomes" id="UP000184330"/>
    </source>
</evidence>
<accession>A0A1L7WEP8</accession>
<dbReference type="Proteomes" id="UP000184330">
    <property type="component" value="Unassembled WGS sequence"/>
</dbReference>
<evidence type="ECO:0000313" key="1">
    <source>
        <dbReference type="EMBL" id="CZR51251.1"/>
    </source>
</evidence>
<keyword evidence="2" id="KW-1185">Reference proteome</keyword>
<dbReference type="AlphaFoldDB" id="A0A1L7WEP8"/>
<reference evidence="1 2" key="1">
    <citation type="submission" date="2016-03" db="EMBL/GenBank/DDBJ databases">
        <authorList>
            <person name="Ploux O."/>
        </authorList>
    </citation>
    <scope>NUCLEOTIDE SEQUENCE [LARGE SCALE GENOMIC DNA]</scope>
    <source>
        <strain evidence="1 2">UAMH 11012</strain>
    </source>
</reference>
<organism evidence="1 2">
    <name type="scientific">Phialocephala subalpina</name>
    <dbReference type="NCBI Taxonomy" id="576137"/>
    <lineage>
        <taxon>Eukaryota</taxon>
        <taxon>Fungi</taxon>
        <taxon>Dikarya</taxon>
        <taxon>Ascomycota</taxon>
        <taxon>Pezizomycotina</taxon>
        <taxon>Leotiomycetes</taxon>
        <taxon>Helotiales</taxon>
        <taxon>Mollisiaceae</taxon>
        <taxon>Phialocephala</taxon>
        <taxon>Phialocephala fortinii species complex</taxon>
    </lineage>
</organism>
<sequence>MPSPSLKPNEKKTIKVAAGVNVIEMDGHRFYSPSSVDSSKQFNGNVGKDIAPEKHLFNSPLASGNSVQVNGNTSEAAFAAALK</sequence>
<name>A0A1L7WEP8_9HELO</name>
<proteinExistence type="predicted"/>
<dbReference type="EMBL" id="FJOG01000001">
    <property type="protein sequence ID" value="CZR51251.1"/>
    <property type="molecule type" value="Genomic_DNA"/>
</dbReference>
<protein>
    <submittedName>
        <fullName evidence="1">Uncharacterized protein</fullName>
    </submittedName>
</protein>
<gene>
    <name evidence="1" type="ORF">PAC_01126</name>
</gene>